<evidence type="ECO:0000313" key="5">
    <source>
        <dbReference type="Proteomes" id="UP000623608"/>
    </source>
</evidence>
<gene>
    <name evidence="4" type="ORF">Ate02nite_81820</name>
</gene>
<keyword evidence="2" id="KW-0812">Transmembrane</keyword>
<evidence type="ECO:0000313" key="4">
    <source>
        <dbReference type="EMBL" id="GIF25452.1"/>
    </source>
</evidence>
<feature type="transmembrane region" description="Helical" evidence="2">
    <location>
        <begin position="534"/>
        <end position="553"/>
    </location>
</feature>
<feature type="transmembrane region" description="Helical" evidence="2">
    <location>
        <begin position="725"/>
        <end position="743"/>
    </location>
</feature>
<dbReference type="PROSITE" id="PS50837">
    <property type="entry name" value="NACHT"/>
    <property type="match status" value="1"/>
</dbReference>
<dbReference type="Proteomes" id="UP000623608">
    <property type="component" value="Unassembled WGS sequence"/>
</dbReference>
<organism evidence="4 5">
    <name type="scientific">Paractinoplanes tereljensis</name>
    <dbReference type="NCBI Taxonomy" id="571912"/>
    <lineage>
        <taxon>Bacteria</taxon>
        <taxon>Bacillati</taxon>
        <taxon>Actinomycetota</taxon>
        <taxon>Actinomycetes</taxon>
        <taxon>Micromonosporales</taxon>
        <taxon>Micromonosporaceae</taxon>
        <taxon>Paractinoplanes</taxon>
    </lineage>
</organism>
<dbReference type="SUPFAM" id="SSF52540">
    <property type="entry name" value="P-loop containing nucleoside triphosphate hydrolases"/>
    <property type="match status" value="2"/>
</dbReference>
<dbReference type="InterPro" id="IPR027417">
    <property type="entry name" value="P-loop_NTPase"/>
</dbReference>
<feature type="transmembrane region" description="Helical" evidence="2">
    <location>
        <begin position="749"/>
        <end position="766"/>
    </location>
</feature>
<feature type="transmembrane region" description="Helical" evidence="2">
    <location>
        <begin position="786"/>
        <end position="805"/>
    </location>
</feature>
<feature type="region of interest" description="Disordered" evidence="1">
    <location>
        <begin position="1421"/>
        <end position="1442"/>
    </location>
</feature>
<evidence type="ECO:0000259" key="3">
    <source>
        <dbReference type="PROSITE" id="PS50837"/>
    </source>
</evidence>
<sequence>MTTVVTALMAAAVATTVADVFGLDITAGNLWTPVALAGATALIAFALTPGERGRQQPTPWDLDEATDRLADAERRRIGTDRLGRYQEASLVTALWRDPSGPRPLELHDDPAAQMADIFRHLSSRRLCIVGAPGSGKSTLVLALVEGLLRNRRPEDPVPVLLPLAGWDPRSEPPEAWVSRQLAEMFPMLATSGEQAASMLVSDGRVLPVLDGLDELPADLRSAALARLAGSRLARRPYVLTSRTDAFDQAVESTAYPLDIPIIELLPVTAQVAVDYLHRHQSADDRRWDPVLAELNADPDGLLAQALSAPWAAYAIRKAYSSRSTDPAELVDYDRFPSVAALAGHLLDVWLDSPVRGPDVDPHGRRRARFEPATTRRSLAWLADHLRDTGQLQVAWWDLGQALPRPFRVGTYWPFLAALLLLPFDQRVAAAVGFTAAVLVLLDQSRGPEPRQLARPAIRRTAVRSAAGLGFAAALATPITLLYRPSPVSTSSLAVAMVPVLVAVLLYAVVDGAAAPVAEPGGTFAEQLRRDRHALWIRSAAAAVVAGAWAWAMVMETVGYRVPAAAVAAAVTAGLVVVTGNASGRFAVTRVWLALRGRLPWRLITFIGHANHIGVLRSEAGHIEFRYASLQGMFASTPAAGRGPAIEPDLARAVVEEVCVLPEVAVRLAADDSARGEIEERARVILAERPDEVLGRGQEDLVRYRLAHDRLVQAVGRPGWTRLAPAYRIVAGLSLSLVVLGAGLRFLPRLGFVVVAGVALVVAGVLLTRAWRHHRRRSGWAKRGPRWWDVAWPVLAAIVAGAAFVVPEKHAHGPEVLAALFVVAVCWPLAMVAALLSRPHERVLRRLAADDPAYWPDAPGTGQLRTAAEQARQDWITALARLGVMPLLRDQLAANTGLFSTVLPRFDPSRLGGVSRVDQLVETAATRQLSRYLRDLSSISVGISGSRGAGKSTVLQRFCTAQFTRTAEDLLLLVPAPTAYDRREFLIHLFAEICEQVVGDDESGREPRRMLGAAVRALPGVLVVGGLVTALLAWAWPRVVSAAQLFTMGQRTAVIAGGLAATALGLVLALLTSRSGDRSAQRSATTQQMAAAQLRRLRYQLSTTAIRGGKIGLPAGAEFNASANTQRTELQRSYPELVADFRELLQQVALERRSVGRRVIIGIDELDKIASAADAERFLNDLKVIFGIPGCYFLVAVSDDALVAFDRRALAVRTTFDSAFDQIISVPPLALDEARELLSLRGVLLPEPYLWLCHALSGGLPRDLLRSVLQLATVSTDPNDELPDLARKLIESDVRSVLRAQLHQAEVATDPARPAVTAWLALGADGQTSGAVLERMVESAPVLDSKSTLTQLVSQSCGYARYAATLVQTFADEATAAVDWLREGQHSTNIDLLASARAQLSISTDSALTRVERFREEAPFLTASTPGDGQLRVNGATAPPHLN</sequence>
<keyword evidence="2" id="KW-0472">Membrane</keyword>
<evidence type="ECO:0000256" key="1">
    <source>
        <dbReference type="SAM" id="MobiDB-lite"/>
    </source>
</evidence>
<dbReference type="EMBL" id="BOMY01000051">
    <property type="protein sequence ID" value="GIF25452.1"/>
    <property type="molecule type" value="Genomic_DNA"/>
</dbReference>
<feature type="transmembrane region" description="Helical" evidence="2">
    <location>
        <begin position="817"/>
        <end position="835"/>
    </location>
</feature>
<dbReference type="InterPro" id="IPR011646">
    <property type="entry name" value="KAP_P-loop"/>
</dbReference>
<feature type="transmembrane region" description="Helical" evidence="2">
    <location>
        <begin position="461"/>
        <end position="480"/>
    </location>
</feature>
<feature type="domain" description="NACHT" evidence="3">
    <location>
        <begin position="124"/>
        <end position="245"/>
    </location>
</feature>
<reference evidence="4" key="1">
    <citation type="submission" date="2021-01" db="EMBL/GenBank/DDBJ databases">
        <title>Whole genome shotgun sequence of Actinoplanes tereljensis NBRC 105297.</title>
        <authorList>
            <person name="Komaki H."/>
            <person name="Tamura T."/>
        </authorList>
    </citation>
    <scope>NUCLEOTIDE SEQUENCE</scope>
    <source>
        <strain evidence="4">NBRC 105297</strain>
    </source>
</reference>
<feature type="transmembrane region" description="Helical" evidence="2">
    <location>
        <begin position="492"/>
        <end position="513"/>
    </location>
</feature>
<feature type="transmembrane region" description="Helical" evidence="2">
    <location>
        <begin position="559"/>
        <end position="579"/>
    </location>
</feature>
<dbReference type="Gene3D" id="3.40.50.300">
    <property type="entry name" value="P-loop containing nucleotide triphosphate hydrolases"/>
    <property type="match status" value="1"/>
</dbReference>
<evidence type="ECO:0000256" key="2">
    <source>
        <dbReference type="SAM" id="Phobius"/>
    </source>
</evidence>
<comment type="caution">
    <text evidence="4">The sequence shown here is derived from an EMBL/GenBank/DDBJ whole genome shotgun (WGS) entry which is preliminary data.</text>
</comment>
<dbReference type="Pfam" id="PF07693">
    <property type="entry name" value="KAP_NTPase"/>
    <property type="match status" value="1"/>
</dbReference>
<dbReference type="Pfam" id="PF05729">
    <property type="entry name" value="NACHT"/>
    <property type="match status" value="1"/>
</dbReference>
<proteinExistence type="predicted"/>
<keyword evidence="2" id="KW-1133">Transmembrane helix</keyword>
<keyword evidence="5" id="KW-1185">Reference proteome</keyword>
<accession>A0A919NY33</accession>
<feature type="transmembrane region" description="Helical" evidence="2">
    <location>
        <begin position="1012"/>
        <end position="1035"/>
    </location>
</feature>
<name>A0A919NY33_9ACTN</name>
<protein>
    <recommendedName>
        <fullName evidence="3">NACHT domain-containing protein</fullName>
    </recommendedName>
</protein>
<feature type="transmembrane region" description="Helical" evidence="2">
    <location>
        <begin position="1047"/>
        <end position="1071"/>
    </location>
</feature>
<dbReference type="InterPro" id="IPR007111">
    <property type="entry name" value="NACHT_NTPase"/>
</dbReference>